<dbReference type="Proteomes" id="UP000075880">
    <property type="component" value="Unassembled WGS sequence"/>
</dbReference>
<organism evidence="1 2">
    <name type="scientific">Anopheles atroparvus</name>
    <name type="common">European mosquito</name>
    <dbReference type="NCBI Taxonomy" id="41427"/>
    <lineage>
        <taxon>Eukaryota</taxon>
        <taxon>Metazoa</taxon>
        <taxon>Ecdysozoa</taxon>
        <taxon>Arthropoda</taxon>
        <taxon>Hexapoda</taxon>
        <taxon>Insecta</taxon>
        <taxon>Pterygota</taxon>
        <taxon>Neoptera</taxon>
        <taxon>Endopterygota</taxon>
        <taxon>Diptera</taxon>
        <taxon>Nematocera</taxon>
        <taxon>Culicoidea</taxon>
        <taxon>Culicidae</taxon>
        <taxon>Anophelinae</taxon>
        <taxon>Anopheles</taxon>
    </lineage>
</organism>
<reference evidence="1" key="2">
    <citation type="submission" date="2024-04" db="UniProtKB">
        <authorList>
            <consortium name="EnsemblMetazoa"/>
        </authorList>
    </citation>
    <scope>IDENTIFICATION</scope>
    <source>
        <strain evidence="1">EBRO</strain>
    </source>
</reference>
<dbReference type="AlphaFoldDB" id="A0AAG5DK60"/>
<proteinExistence type="predicted"/>
<dbReference type="EnsemblMetazoa" id="ENSAATROPT012844">
    <property type="protein sequence ID" value="ENSAATROPP011658"/>
    <property type="gene ID" value="ENSAATROPG010457"/>
</dbReference>
<name>A0AAG5DK60_ANOAO</name>
<keyword evidence="2" id="KW-1185">Reference proteome</keyword>
<protein>
    <submittedName>
        <fullName evidence="1">Uncharacterized protein</fullName>
    </submittedName>
</protein>
<sequence>MREHGRIVRIVEQWTAIIRLTYCSRVRARARYRWITAGHVRPLAVSVRGAEMLSRKTRNHAALTQATLVEQSAVVFVRENGRIVWIFVDRASYIRYAVLIGAGSRNAWTGWWWGRRGRWNRRRWRRWNRRRWCRWNRWRWCRWNRWRWCRWNRWRWCRWNPGRRAGHTGYAGILRLARDGRVTARTFRPIAGLLVDVVVQVRRTIVLAGFTVRALVEHGATGVRQQDRTLRWIHERAAAVGDAVERWAGHSRDARATTLPLHQVQGGGDHRQVQFHR</sequence>
<evidence type="ECO:0000313" key="1">
    <source>
        <dbReference type="EnsemblMetazoa" id="ENSAATROPP011667"/>
    </source>
</evidence>
<accession>A0AAG5DK60</accession>
<evidence type="ECO:0000313" key="2">
    <source>
        <dbReference type="Proteomes" id="UP000075880"/>
    </source>
</evidence>
<reference evidence="2" key="1">
    <citation type="submission" date="2021-09" db="EMBL/GenBank/DDBJ databases">
        <authorList>
            <consortium name="Infravec"/>
            <person name="Campbell I L."/>
            <person name="Maslen G."/>
            <person name="Yates A."/>
        </authorList>
    </citation>
    <scope>NUCLEOTIDE SEQUENCE [LARGE SCALE GENOMIC DNA]</scope>
    <source>
        <strain evidence="2">Infravec2 EBRE</strain>
    </source>
</reference>
<dbReference type="EnsemblMetazoa" id="ENSAATROPT012853">
    <property type="protein sequence ID" value="ENSAATROPP011667"/>
    <property type="gene ID" value="ENSAATROPG010457"/>
</dbReference>
<dbReference type="EnsemblMetazoa" id="ENSAATROPT012848">
    <property type="protein sequence ID" value="ENSAATROPP011661"/>
    <property type="gene ID" value="ENSAATROPG010457"/>
</dbReference>
<dbReference type="EnsemblMetazoa" id="ENSAATROPT012840">
    <property type="protein sequence ID" value="ENSAATROPP011655"/>
    <property type="gene ID" value="ENSAATROPG010457"/>
</dbReference>